<evidence type="ECO:0000313" key="2">
    <source>
        <dbReference type="EMBL" id="RLP80146.1"/>
    </source>
</evidence>
<sequence>MPDLLIAVIVFLALFCGAMLGMAVARRLAERHLAKETQDAVKLGVGMVVAVSSLILGLMTASVKGNFDSTSRDVQQFATYLITLDGTLRDYGPQAEPVRLALAGFTRELLADTWGIREPAAAPNGRGQAQEHDPWSQVPFSDVTRALRALSPETPLQIELKAEALDRSRSLSVLRWTVIEESVTAVPPLFTAVLIAWLTFIFMSFGLFAPINRVSVTTLMLCAACLGGAIFIILEMSSPFDGLIHVSPASMEHALAQMMKPV</sequence>
<dbReference type="AlphaFoldDB" id="A0A3L7AI19"/>
<keyword evidence="1" id="KW-1133">Transmembrane helix</keyword>
<accession>A0A3L7AI19</accession>
<keyword evidence="1" id="KW-0812">Transmembrane</keyword>
<reference evidence="2 3" key="1">
    <citation type="submission" date="2018-10" db="EMBL/GenBank/DDBJ databases">
        <title>Xanthobacter tagetidis genome sequencing and assembly.</title>
        <authorList>
            <person name="Maclea K.S."/>
            <person name="Goen A.E."/>
            <person name="Fatima S.A."/>
        </authorList>
    </citation>
    <scope>NUCLEOTIDE SEQUENCE [LARGE SCALE GENOMIC DNA]</scope>
    <source>
        <strain evidence="2 3">ATCC 700314</strain>
    </source>
</reference>
<dbReference type="EMBL" id="RCTF01000004">
    <property type="protein sequence ID" value="RLP80146.1"/>
    <property type="molecule type" value="Genomic_DNA"/>
</dbReference>
<dbReference type="Pfam" id="PF14023">
    <property type="entry name" value="Bestrophin-like"/>
    <property type="match status" value="1"/>
</dbReference>
<evidence type="ECO:0000256" key="1">
    <source>
        <dbReference type="SAM" id="Phobius"/>
    </source>
</evidence>
<feature type="transmembrane region" description="Helical" evidence="1">
    <location>
        <begin position="43"/>
        <end position="63"/>
    </location>
</feature>
<organism evidence="2 3">
    <name type="scientific">Xanthobacter tagetidis</name>
    <dbReference type="NCBI Taxonomy" id="60216"/>
    <lineage>
        <taxon>Bacteria</taxon>
        <taxon>Pseudomonadati</taxon>
        <taxon>Pseudomonadota</taxon>
        <taxon>Alphaproteobacteria</taxon>
        <taxon>Hyphomicrobiales</taxon>
        <taxon>Xanthobacteraceae</taxon>
        <taxon>Xanthobacter</taxon>
    </lineage>
</organism>
<dbReference type="Proteomes" id="UP000269692">
    <property type="component" value="Unassembled WGS sequence"/>
</dbReference>
<evidence type="ECO:0000313" key="3">
    <source>
        <dbReference type="Proteomes" id="UP000269692"/>
    </source>
</evidence>
<protein>
    <recommendedName>
        <fullName evidence="4">DUF4239 domain-containing protein</fullName>
    </recommendedName>
</protein>
<proteinExistence type="predicted"/>
<evidence type="ECO:0008006" key="4">
    <source>
        <dbReference type="Google" id="ProtNLM"/>
    </source>
</evidence>
<dbReference type="OrthoDB" id="4760162at2"/>
<feature type="transmembrane region" description="Helical" evidence="1">
    <location>
        <begin position="214"/>
        <end position="234"/>
    </location>
</feature>
<dbReference type="RefSeq" id="WP_121622649.1">
    <property type="nucleotide sequence ID" value="NZ_JACIIW010000002.1"/>
</dbReference>
<dbReference type="InterPro" id="IPR025333">
    <property type="entry name" value="DUF4239"/>
</dbReference>
<keyword evidence="1" id="KW-0472">Membrane</keyword>
<keyword evidence="3" id="KW-1185">Reference proteome</keyword>
<feature type="transmembrane region" description="Helical" evidence="1">
    <location>
        <begin position="189"/>
        <end position="208"/>
    </location>
</feature>
<name>A0A3L7AI19_9HYPH</name>
<gene>
    <name evidence="2" type="ORF">D9R14_07280</name>
</gene>
<comment type="caution">
    <text evidence="2">The sequence shown here is derived from an EMBL/GenBank/DDBJ whole genome shotgun (WGS) entry which is preliminary data.</text>
</comment>